<keyword evidence="3" id="KW-0966">Cell projection</keyword>
<keyword evidence="3" id="KW-0282">Flagellum</keyword>
<keyword evidence="4" id="KW-1185">Reference proteome</keyword>
<feature type="compositionally biased region" description="Low complexity" evidence="1">
    <location>
        <begin position="137"/>
        <end position="150"/>
    </location>
</feature>
<dbReference type="InterPro" id="IPR021136">
    <property type="entry name" value="Flagellar_hook_control-like_C"/>
</dbReference>
<evidence type="ECO:0000313" key="3">
    <source>
        <dbReference type="EMBL" id="MCX2723387.1"/>
    </source>
</evidence>
<reference evidence="3 4" key="1">
    <citation type="journal article" date="2016" name="Int. J. Syst. Evol. Microbiol.">
        <title>Labrenzia salina sp. nov., isolated from the rhizosphere of the halophyte Arthrocnemum macrostachyum.</title>
        <authorList>
            <person name="Camacho M."/>
            <person name="Redondo-Gomez S."/>
            <person name="Rodriguez-Llorente I."/>
            <person name="Rohde M."/>
            <person name="Sproer C."/>
            <person name="Schumann P."/>
            <person name="Klenk H.P."/>
            <person name="Montero-Calasanz M.D.C."/>
        </authorList>
    </citation>
    <scope>NUCLEOTIDE SEQUENCE [LARGE SCALE GENOMIC DNA]</scope>
    <source>
        <strain evidence="3 4">DSM 29163</strain>
    </source>
</reference>
<feature type="region of interest" description="Disordered" evidence="1">
    <location>
        <begin position="602"/>
        <end position="636"/>
    </location>
</feature>
<evidence type="ECO:0000256" key="1">
    <source>
        <dbReference type="SAM" id="MobiDB-lite"/>
    </source>
</evidence>
<dbReference type="Pfam" id="PF02120">
    <property type="entry name" value="Flg_hook"/>
    <property type="match status" value="1"/>
</dbReference>
<dbReference type="RefSeq" id="WP_265963168.1">
    <property type="nucleotide sequence ID" value="NZ_JAPEVI010000003.1"/>
</dbReference>
<feature type="compositionally biased region" description="Low complexity" evidence="1">
    <location>
        <begin position="412"/>
        <end position="429"/>
    </location>
</feature>
<feature type="compositionally biased region" description="Low complexity" evidence="1">
    <location>
        <begin position="251"/>
        <end position="270"/>
    </location>
</feature>
<dbReference type="Proteomes" id="UP001300261">
    <property type="component" value="Unassembled WGS sequence"/>
</dbReference>
<feature type="compositionally biased region" description="Low complexity" evidence="1">
    <location>
        <begin position="160"/>
        <end position="189"/>
    </location>
</feature>
<feature type="compositionally biased region" description="Polar residues" evidence="1">
    <location>
        <begin position="71"/>
        <end position="84"/>
    </location>
</feature>
<name>A0ABT3R2A7_9HYPH</name>
<evidence type="ECO:0000259" key="2">
    <source>
        <dbReference type="Pfam" id="PF02120"/>
    </source>
</evidence>
<protein>
    <submittedName>
        <fullName evidence="3">Flagellar hook-length control protein FliK</fullName>
    </submittedName>
</protein>
<gene>
    <name evidence="3" type="ORF">ON753_13560</name>
</gene>
<accession>A0ABT3R2A7</accession>
<proteinExistence type="predicted"/>
<comment type="caution">
    <text evidence="3">The sequence shown here is derived from an EMBL/GenBank/DDBJ whole genome shotgun (WGS) entry which is preliminary data.</text>
</comment>
<evidence type="ECO:0000313" key="4">
    <source>
        <dbReference type="Proteomes" id="UP001300261"/>
    </source>
</evidence>
<feature type="region of interest" description="Disordered" evidence="1">
    <location>
        <begin position="71"/>
        <end position="121"/>
    </location>
</feature>
<feature type="compositionally biased region" description="Polar residues" evidence="1">
    <location>
        <begin position="314"/>
        <end position="331"/>
    </location>
</feature>
<sequence length="798" mass="78086">MVKTVTALPLAQGTSSNAAVQGLEPGTELKARVEANLPGGVIRLAAADARIDLRVPAPLPVGAEVTITVSGSKQQPAIQITTSGAAEPARPSGQLLQSQPGNLPGGASGQPATAVSSPIPRSDPALVHLVQTLGGSPQAAAGTAASSGAPSPAPVPAAPPAQQAAGVPQGTSTAAGQPAAAPTPGQGPTVPASGTNMSPTVPVPGASSQPVPAAGAPTVSTTPGVAPQAATPAGNAPAATPGNVLPAGGLVPAAGRPGASVPPGAASPSTAPQPPAQPAAAPLPAVSGAPTSLSAGGGQATFGPATAPLPGAPNLQTPAPASQPVTPSQIHTGPVQVTGGNVSLPGQPVSGAGPQGVPTSASPGQASPAAAGLAEGSVGRRPPPSPGPSGPAVQALANTPAQGGQGTPASVPGAARMPGQQAPPAGAAPVQNTALQAAGTAGTPSGYAPGGTARLELSFSRAIPAQPYPAPAGPPVSAGGEAVSGLQNPAQQVAALLRQPLAEQQAGFGALFAQVSSLMTTQAAGKASLPDPVVKAMQQILGLRLNSAQSLTGKDLQQAVRLSGQFREAQAMRPGSGLQPLPDLKSALLSLKALLQQLGAEAQVSRPAGQPPVPSRHGAPQGQAQQGGSGHVAGSTPQNLQSLLQETDSALARMRLTQFVNSGLLSDEGPRAASRPMDIVLELPLALGHETAVMQMQVGRDGGGRDGEEEQEPAWRLRFALDLTATGPLEAAISLRGGGTYASLWIDRKETYDSLNAVRASLEASFADAGLDLQELRLIRGLPPKTAARFGALVDRQS</sequence>
<feature type="domain" description="Flagellar hook-length control protein-like C-terminal" evidence="2">
    <location>
        <begin position="705"/>
        <end position="776"/>
    </location>
</feature>
<dbReference type="EMBL" id="JAPEVI010000003">
    <property type="protein sequence ID" value="MCX2723387.1"/>
    <property type="molecule type" value="Genomic_DNA"/>
</dbReference>
<feature type="compositionally biased region" description="Low complexity" evidence="1">
    <location>
        <begin position="226"/>
        <end position="243"/>
    </location>
</feature>
<feature type="compositionally biased region" description="Low complexity" evidence="1">
    <location>
        <begin position="358"/>
        <end position="380"/>
    </location>
</feature>
<keyword evidence="3" id="KW-0969">Cilium</keyword>
<feature type="region of interest" description="Disordered" evidence="1">
    <location>
        <begin position="137"/>
        <end position="429"/>
    </location>
</feature>
<organism evidence="3 4">
    <name type="scientific">Roseibium salinum</name>
    <dbReference type="NCBI Taxonomy" id="1604349"/>
    <lineage>
        <taxon>Bacteria</taxon>
        <taxon>Pseudomonadati</taxon>
        <taxon>Pseudomonadota</taxon>
        <taxon>Alphaproteobacteria</taxon>
        <taxon>Hyphomicrobiales</taxon>
        <taxon>Stappiaceae</taxon>
        <taxon>Roseibium</taxon>
    </lineage>
</organism>